<comment type="caution">
    <text evidence="8">The sequence shown here is derived from an EMBL/GenBank/DDBJ whole genome shotgun (WGS) entry which is preliminary data.</text>
</comment>
<feature type="domain" description="Thioredoxin" evidence="7">
    <location>
        <begin position="42"/>
        <end position="210"/>
    </location>
</feature>
<dbReference type="EMBL" id="BAABRV010000010">
    <property type="protein sequence ID" value="GAA5534796.1"/>
    <property type="molecule type" value="Genomic_DNA"/>
</dbReference>
<keyword evidence="4" id="KW-1015">Disulfide bond</keyword>
<keyword evidence="5" id="KW-0676">Redox-active center</keyword>
<dbReference type="PANTHER" id="PTHR42801:SF21">
    <property type="entry name" value="BCPB PROTEIN"/>
    <property type="match status" value="1"/>
</dbReference>
<evidence type="ECO:0000256" key="5">
    <source>
        <dbReference type="ARBA" id="ARBA00023284"/>
    </source>
</evidence>
<evidence type="ECO:0000256" key="6">
    <source>
        <dbReference type="SAM" id="MobiDB-lite"/>
    </source>
</evidence>
<evidence type="ECO:0000313" key="9">
    <source>
        <dbReference type="Proteomes" id="UP001404956"/>
    </source>
</evidence>
<organism evidence="8 9">
    <name type="scientific">Deinococcus aluminii</name>
    <dbReference type="NCBI Taxonomy" id="1656885"/>
    <lineage>
        <taxon>Bacteria</taxon>
        <taxon>Thermotogati</taxon>
        <taxon>Deinococcota</taxon>
        <taxon>Deinococci</taxon>
        <taxon>Deinococcales</taxon>
        <taxon>Deinococcaceae</taxon>
        <taxon>Deinococcus</taxon>
    </lineage>
</organism>
<dbReference type="Gene3D" id="3.40.30.10">
    <property type="entry name" value="Glutaredoxin"/>
    <property type="match status" value="1"/>
</dbReference>
<evidence type="ECO:0000256" key="4">
    <source>
        <dbReference type="ARBA" id="ARBA00023157"/>
    </source>
</evidence>
<name>A0ABP9XHF1_9DEIO</name>
<dbReference type="InterPro" id="IPR013766">
    <property type="entry name" value="Thioredoxin_domain"/>
</dbReference>
<dbReference type="PROSITE" id="PS51352">
    <property type="entry name" value="THIOREDOXIN_2"/>
    <property type="match status" value="1"/>
</dbReference>
<evidence type="ECO:0000259" key="7">
    <source>
        <dbReference type="PROSITE" id="PS51352"/>
    </source>
</evidence>
<evidence type="ECO:0000256" key="2">
    <source>
        <dbReference type="ARBA" id="ARBA00022862"/>
    </source>
</evidence>
<proteinExistence type="predicted"/>
<reference evidence="8 9" key="1">
    <citation type="submission" date="2024-02" db="EMBL/GenBank/DDBJ databases">
        <title>Deinococcus aluminii NBRC 112889.</title>
        <authorList>
            <person name="Ichikawa N."/>
            <person name="Katano-Makiyama Y."/>
            <person name="Hidaka K."/>
        </authorList>
    </citation>
    <scope>NUCLEOTIDE SEQUENCE [LARGE SCALE GENOMIC DNA]</scope>
    <source>
        <strain evidence="8 9">NBRC 112889</strain>
    </source>
</reference>
<dbReference type="InterPro" id="IPR050924">
    <property type="entry name" value="Peroxiredoxin_BCP/PrxQ"/>
</dbReference>
<dbReference type="CDD" id="cd03017">
    <property type="entry name" value="PRX_BCP"/>
    <property type="match status" value="1"/>
</dbReference>
<dbReference type="Proteomes" id="UP001404956">
    <property type="component" value="Unassembled WGS sequence"/>
</dbReference>
<sequence>MPTVATHSAEVGGTSEEGMNRKNLTQLPPDLPVPVDDHTADHLCGMTFPPIELQTTNGATFRLDGAGGRQTVLFFYPKIGHPDRPLPGGDDYWTSLPGARGCTPQACVYGELYGEFAKQGIDVYGIATQDLAEQAEAVGRLHLPYPLISDPGLLVAKALRMPTFTVDDTPMYKRLTMMLQGNLIEHVFYPVFPPDQDAHEVLEWLARGKDGGKWTGNFSSGGFGRP</sequence>
<evidence type="ECO:0000256" key="1">
    <source>
        <dbReference type="ARBA" id="ARBA00022559"/>
    </source>
</evidence>
<dbReference type="InterPro" id="IPR013740">
    <property type="entry name" value="Redoxin"/>
</dbReference>
<keyword evidence="2" id="KW-0049">Antioxidant</keyword>
<feature type="region of interest" description="Disordered" evidence="6">
    <location>
        <begin position="1"/>
        <end position="31"/>
    </location>
</feature>
<keyword evidence="9" id="KW-1185">Reference proteome</keyword>
<accession>A0ABP9XHF1</accession>
<evidence type="ECO:0000313" key="8">
    <source>
        <dbReference type="EMBL" id="GAA5534796.1"/>
    </source>
</evidence>
<evidence type="ECO:0000256" key="3">
    <source>
        <dbReference type="ARBA" id="ARBA00023002"/>
    </source>
</evidence>
<dbReference type="Pfam" id="PF08534">
    <property type="entry name" value="Redoxin"/>
    <property type="match status" value="1"/>
</dbReference>
<dbReference type="PANTHER" id="PTHR42801">
    <property type="entry name" value="THIOREDOXIN-DEPENDENT PEROXIDE REDUCTASE"/>
    <property type="match status" value="1"/>
</dbReference>
<keyword evidence="1" id="KW-0575">Peroxidase</keyword>
<protein>
    <recommendedName>
        <fullName evidence="7">Thioredoxin domain-containing protein</fullName>
    </recommendedName>
</protein>
<dbReference type="SUPFAM" id="SSF52833">
    <property type="entry name" value="Thioredoxin-like"/>
    <property type="match status" value="1"/>
</dbReference>
<dbReference type="InterPro" id="IPR036249">
    <property type="entry name" value="Thioredoxin-like_sf"/>
</dbReference>
<keyword evidence="3" id="KW-0560">Oxidoreductase</keyword>
<gene>
    <name evidence="8" type="ORF">Dalu01_03210</name>
</gene>